<feature type="binding site" evidence="10">
    <location>
        <position position="69"/>
    </location>
    <ligand>
        <name>Mg(2+)</name>
        <dbReference type="ChEBI" id="CHEBI:18420"/>
    </ligand>
</feature>
<keyword evidence="6 10" id="KW-0460">Magnesium</keyword>
<comment type="caution">
    <text evidence="13">The sequence shown here is derived from an EMBL/GenBank/DDBJ whole genome shotgun (WGS) entry which is preliminary data.</text>
</comment>
<evidence type="ECO:0000256" key="4">
    <source>
        <dbReference type="ARBA" id="ARBA00022741"/>
    </source>
</evidence>
<feature type="binding site" evidence="10">
    <location>
        <position position="177"/>
    </location>
    <ligand>
        <name>substrate</name>
    </ligand>
</feature>
<dbReference type="SUPFAM" id="SSF52972">
    <property type="entry name" value="ITPase-like"/>
    <property type="match status" value="1"/>
</dbReference>
<dbReference type="GO" id="GO:0035870">
    <property type="term" value="F:dITP diphosphatase activity"/>
    <property type="evidence" value="ECO:0007669"/>
    <property type="project" value="UniProtKB-UniRule"/>
</dbReference>
<dbReference type="GO" id="GO:0000166">
    <property type="term" value="F:nucleotide binding"/>
    <property type="evidence" value="ECO:0007669"/>
    <property type="project" value="UniProtKB-KW"/>
</dbReference>
<comment type="similarity">
    <text evidence="1 10 11">Belongs to the HAM1 NTPase family.</text>
</comment>
<feature type="active site" description="Proton acceptor" evidence="10">
    <location>
        <position position="69"/>
    </location>
</feature>
<dbReference type="AlphaFoldDB" id="A0A4R6YTK7"/>
<evidence type="ECO:0000256" key="10">
    <source>
        <dbReference type="HAMAP-Rule" id="MF_01405"/>
    </source>
</evidence>
<evidence type="ECO:0000256" key="12">
    <source>
        <dbReference type="SAM" id="MobiDB-lite"/>
    </source>
</evidence>
<organism evidence="13 14">
    <name type="scientific">Tahibacter aquaticus</name>
    <dbReference type="NCBI Taxonomy" id="520092"/>
    <lineage>
        <taxon>Bacteria</taxon>
        <taxon>Pseudomonadati</taxon>
        <taxon>Pseudomonadota</taxon>
        <taxon>Gammaproteobacteria</taxon>
        <taxon>Lysobacterales</taxon>
        <taxon>Rhodanobacteraceae</taxon>
        <taxon>Tahibacter</taxon>
    </lineage>
</organism>
<dbReference type="GO" id="GO:0036220">
    <property type="term" value="F:ITP diphosphatase activity"/>
    <property type="evidence" value="ECO:0007669"/>
    <property type="project" value="UniProtKB-UniRule"/>
</dbReference>
<evidence type="ECO:0000313" key="14">
    <source>
        <dbReference type="Proteomes" id="UP000295293"/>
    </source>
</evidence>
<dbReference type="GO" id="GO:0036222">
    <property type="term" value="F:XTP diphosphatase activity"/>
    <property type="evidence" value="ECO:0007669"/>
    <property type="project" value="UniProtKB-UniRule"/>
</dbReference>
<evidence type="ECO:0000256" key="7">
    <source>
        <dbReference type="ARBA" id="ARBA00023080"/>
    </source>
</evidence>
<dbReference type="GO" id="GO:0046872">
    <property type="term" value="F:metal ion binding"/>
    <property type="evidence" value="ECO:0007669"/>
    <property type="project" value="UniProtKB-KW"/>
</dbReference>
<comment type="cofactor">
    <cofactor evidence="10">
        <name>Mg(2+)</name>
        <dbReference type="ChEBI" id="CHEBI:18420"/>
    </cofactor>
    <text evidence="10">Binds 1 Mg(2+) ion per subunit.</text>
</comment>
<dbReference type="GO" id="GO:0009117">
    <property type="term" value="P:nucleotide metabolic process"/>
    <property type="evidence" value="ECO:0007669"/>
    <property type="project" value="UniProtKB-KW"/>
</dbReference>
<dbReference type="InterPro" id="IPR002637">
    <property type="entry name" value="RdgB/HAM1"/>
</dbReference>
<dbReference type="Gene3D" id="3.90.950.10">
    <property type="match status" value="1"/>
</dbReference>
<comment type="catalytic activity">
    <reaction evidence="9 10">
        <text>XTP + H2O = XMP + diphosphate + H(+)</text>
        <dbReference type="Rhea" id="RHEA:28610"/>
        <dbReference type="ChEBI" id="CHEBI:15377"/>
        <dbReference type="ChEBI" id="CHEBI:15378"/>
        <dbReference type="ChEBI" id="CHEBI:33019"/>
        <dbReference type="ChEBI" id="CHEBI:57464"/>
        <dbReference type="ChEBI" id="CHEBI:61314"/>
        <dbReference type="EC" id="3.6.1.66"/>
    </reaction>
</comment>
<comment type="function">
    <text evidence="10">Pyrophosphatase that catalyzes the hydrolysis of nucleoside triphosphates to their monophosphate derivatives, with a high preference for the non-canonical purine nucleotides XTP (xanthosine triphosphate), dITP (deoxyinosine triphosphate) and ITP. Seems to function as a house-cleaning enzyme that removes non-canonical purine nucleotides from the nucleotide pool, thus preventing their incorporation into DNA/RNA and avoiding chromosomal lesions.</text>
</comment>
<dbReference type="GO" id="GO:0005829">
    <property type="term" value="C:cytosol"/>
    <property type="evidence" value="ECO:0007669"/>
    <property type="project" value="TreeGrafter"/>
</dbReference>
<evidence type="ECO:0000256" key="1">
    <source>
        <dbReference type="ARBA" id="ARBA00008023"/>
    </source>
</evidence>
<keyword evidence="5 10" id="KW-0378">Hydrolase</keyword>
<proteinExistence type="inferred from homology"/>
<dbReference type="HAMAP" id="MF_01405">
    <property type="entry name" value="Non_canon_purine_NTPase"/>
    <property type="match status" value="1"/>
</dbReference>
<feature type="binding site" evidence="10">
    <location>
        <position position="70"/>
    </location>
    <ligand>
        <name>substrate</name>
    </ligand>
</feature>
<dbReference type="GO" id="GO:0009146">
    <property type="term" value="P:purine nucleoside triphosphate catabolic process"/>
    <property type="evidence" value="ECO:0007669"/>
    <property type="project" value="UniProtKB-UniRule"/>
</dbReference>
<dbReference type="PANTHER" id="PTHR11067">
    <property type="entry name" value="INOSINE TRIPHOSPHATE PYROPHOSPHATASE/HAM1 PROTEIN"/>
    <property type="match status" value="1"/>
</dbReference>
<evidence type="ECO:0000256" key="8">
    <source>
        <dbReference type="ARBA" id="ARBA00051875"/>
    </source>
</evidence>
<keyword evidence="3 10" id="KW-0479">Metal-binding</keyword>
<accession>A0A4R6YTK7</accession>
<dbReference type="PANTHER" id="PTHR11067:SF9">
    <property type="entry name" value="INOSINE TRIPHOSPHATE PYROPHOSPHATASE"/>
    <property type="match status" value="1"/>
</dbReference>
<feature type="binding site" evidence="10">
    <location>
        <position position="40"/>
    </location>
    <ligand>
        <name>Mg(2+)</name>
        <dbReference type="ChEBI" id="CHEBI:18420"/>
    </ligand>
</feature>
<dbReference type="OrthoDB" id="9807456at2"/>
<name>A0A4R6YTK7_9GAMM</name>
<keyword evidence="14" id="KW-1185">Reference proteome</keyword>
<evidence type="ECO:0000256" key="9">
    <source>
        <dbReference type="ARBA" id="ARBA00052017"/>
    </source>
</evidence>
<comment type="catalytic activity">
    <reaction evidence="10">
        <text>ITP + H2O = IMP + diphosphate + H(+)</text>
        <dbReference type="Rhea" id="RHEA:29399"/>
        <dbReference type="ChEBI" id="CHEBI:15377"/>
        <dbReference type="ChEBI" id="CHEBI:15378"/>
        <dbReference type="ChEBI" id="CHEBI:33019"/>
        <dbReference type="ChEBI" id="CHEBI:58053"/>
        <dbReference type="ChEBI" id="CHEBI:61402"/>
        <dbReference type="EC" id="3.6.1.66"/>
    </reaction>
</comment>
<comment type="subunit">
    <text evidence="2 10">Homodimer.</text>
</comment>
<dbReference type="NCBIfam" id="TIGR00042">
    <property type="entry name" value="RdgB/HAM1 family non-canonical purine NTP pyrophosphatase"/>
    <property type="match status" value="1"/>
</dbReference>
<gene>
    <name evidence="13" type="ORF">DFR29_110212</name>
</gene>
<dbReference type="Proteomes" id="UP000295293">
    <property type="component" value="Unassembled WGS sequence"/>
</dbReference>
<dbReference type="GO" id="GO:0017111">
    <property type="term" value="F:ribonucleoside triphosphate phosphatase activity"/>
    <property type="evidence" value="ECO:0007669"/>
    <property type="project" value="InterPro"/>
</dbReference>
<keyword evidence="7 10" id="KW-0546">Nucleotide metabolism</keyword>
<feature type="binding site" evidence="10">
    <location>
        <begin position="154"/>
        <end position="157"/>
    </location>
    <ligand>
        <name>substrate</name>
    </ligand>
</feature>
<evidence type="ECO:0000256" key="6">
    <source>
        <dbReference type="ARBA" id="ARBA00022842"/>
    </source>
</evidence>
<reference evidence="13 14" key="1">
    <citation type="submission" date="2019-03" db="EMBL/GenBank/DDBJ databases">
        <title>Genomic Encyclopedia of Type Strains, Phase IV (KMG-IV): sequencing the most valuable type-strain genomes for metagenomic binning, comparative biology and taxonomic classification.</title>
        <authorList>
            <person name="Goeker M."/>
        </authorList>
    </citation>
    <scope>NUCLEOTIDE SEQUENCE [LARGE SCALE GENOMIC DNA]</scope>
    <source>
        <strain evidence="13 14">DSM 21667</strain>
    </source>
</reference>
<dbReference type="CDD" id="cd00515">
    <property type="entry name" value="HAM1"/>
    <property type="match status" value="1"/>
</dbReference>
<dbReference type="EC" id="3.6.1.66" evidence="10"/>
<dbReference type="EMBL" id="SNZH01000010">
    <property type="protein sequence ID" value="TDR41729.1"/>
    <property type="molecule type" value="Genomic_DNA"/>
</dbReference>
<evidence type="ECO:0000256" key="5">
    <source>
        <dbReference type="ARBA" id="ARBA00022801"/>
    </source>
</evidence>
<evidence type="ECO:0000256" key="2">
    <source>
        <dbReference type="ARBA" id="ARBA00011738"/>
    </source>
</evidence>
<protein>
    <recommendedName>
        <fullName evidence="10">dITP/XTP pyrophosphatase</fullName>
        <ecNumber evidence="10">3.6.1.66</ecNumber>
    </recommendedName>
    <alternativeName>
        <fullName evidence="10">Non-canonical purine NTP pyrophosphatase</fullName>
    </alternativeName>
    <alternativeName>
        <fullName evidence="10">Non-standard purine NTP pyrophosphatase</fullName>
    </alternativeName>
    <alternativeName>
        <fullName evidence="10">Nucleoside-triphosphate diphosphatase</fullName>
    </alternativeName>
    <alternativeName>
        <fullName evidence="10">Nucleoside-triphosphate pyrophosphatase</fullName>
        <shortName evidence="10">NTPase</shortName>
    </alternativeName>
</protein>
<evidence type="ECO:0000256" key="11">
    <source>
        <dbReference type="RuleBase" id="RU003781"/>
    </source>
</evidence>
<sequence>MKTIVLASGNRGKLAELRQLLAGLDLDVVAQTELGVDDAEETGLTFVENALIKARHASRISGLPALADDSGLCVNALDGAPGLYSARYAGQHGNDAANNARLLQQLSGIAEAQRGAHFHCSLVLLRHALDPAPLIAEGRWFGRVLQAPRGDGGFGYDPLFLPHGFAISGAEFAPAEKNRLSHRGLATAQLLQLLQQERARQREADQGELAHRRDIIQREPARTRAKQ</sequence>
<dbReference type="RefSeq" id="WP_133819801.1">
    <property type="nucleotide sequence ID" value="NZ_SNZH01000010.1"/>
</dbReference>
<evidence type="ECO:0000256" key="3">
    <source>
        <dbReference type="ARBA" id="ARBA00022723"/>
    </source>
</evidence>
<dbReference type="FunFam" id="3.90.950.10:FF:000001">
    <property type="entry name" value="dITP/XTP pyrophosphatase"/>
    <property type="match status" value="1"/>
</dbReference>
<keyword evidence="4 10" id="KW-0547">Nucleotide-binding</keyword>
<dbReference type="InterPro" id="IPR029001">
    <property type="entry name" value="ITPase-like_fam"/>
</dbReference>
<dbReference type="Pfam" id="PF01725">
    <property type="entry name" value="Ham1p_like"/>
    <property type="match status" value="1"/>
</dbReference>
<feature type="region of interest" description="Disordered" evidence="12">
    <location>
        <begin position="201"/>
        <end position="227"/>
    </location>
</feature>
<feature type="binding site" evidence="10">
    <location>
        <begin position="8"/>
        <end position="13"/>
    </location>
    <ligand>
        <name>substrate</name>
    </ligand>
</feature>
<dbReference type="InterPro" id="IPR020922">
    <property type="entry name" value="dITP/XTP_pyrophosphatase"/>
</dbReference>
<evidence type="ECO:0000313" key="13">
    <source>
        <dbReference type="EMBL" id="TDR41729.1"/>
    </source>
</evidence>
<feature type="binding site" evidence="10">
    <location>
        <begin position="182"/>
        <end position="183"/>
    </location>
    <ligand>
        <name>substrate</name>
    </ligand>
</feature>
<comment type="catalytic activity">
    <reaction evidence="8 10">
        <text>dITP + H2O = dIMP + diphosphate + H(+)</text>
        <dbReference type="Rhea" id="RHEA:28342"/>
        <dbReference type="ChEBI" id="CHEBI:15377"/>
        <dbReference type="ChEBI" id="CHEBI:15378"/>
        <dbReference type="ChEBI" id="CHEBI:33019"/>
        <dbReference type="ChEBI" id="CHEBI:61194"/>
        <dbReference type="ChEBI" id="CHEBI:61382"/>
        <dbReference type="EC" id="3.6.1.66"/>
    </reaction>
</comment>